<reference evidence="3" key="1">
    <citation type="submission" date="2018-06" db="EMBL/GenBank/DDBJ databases">
        <authorList>
            <person name="Khan S.A."/>
        </authorList>
    </citation>
    <scope>NUCLEOTIDE SEQUENCE [LARGE SCALE GENOMIC DNA]</scope>
    <source>
        <strain evidence="3">DB-1506</strain>
    </source>
</reference>
<dbReference type="Proteomes" id="UP000249065">
    <property type="component" value="Unassembled WGS sequence"/>
</dbReference>
<evidence type="ECO:0000313" key="2">
    <source>
        <dbReference type="EMBL" id="RAI54665.1"/>
    </source>
</evidence>
<proteinExistence type="predicted"/>
<dbReference type="RefSeq" id="WP_111472705.1">
    <property type="nucleotide sequence ID" value="NZ_QLIX01000042.1"/>
</dbReference>
<keyword evidence="3" id="KW-1185">Reference proteome</keyword>
<keyword evidence="1" id="KW-0732">Signal</keyword>
<feature type="signal peptide" evidence="1">
    <location>
        <begin position="1"/>
        <end position="24"/>
    </location>
</feature>
<protein>
    <submittedName>
        <fullName evidence="2">Uncharacterized protein</fullName>
    </submittedName>
</protein>
<sequence length="177" mass="19330">MVLRPLLLAAPLLAPLTCAMPAHADDCAPVKAAMLGALRTPHTAIITRQKDGKPSEIRMIQTRDSRYFEIRGQWRSVPLDADDLAEMEKGLDEAKIACRRLGAEQLEGKAVTVYAAHVEKEDSVSDNTLWIGSNGLPLRVETVLEGQTHSTLLDYGHADPPAGAAELLLSENTFYRT</sequence>
<dbReference type="OrthoDB" id="8446687at2"/>
<comment type="caution">
    <text evidence="2">The sequence shown here is derived from an EMBL/GenBank/DDBJ whole genome shotgun (WGS) entry which is preliminary data.</text>
</comment>
<dbReference type="AlphaFoldDB" id="A0A327LXL2"/>
<gene>
    <name evidence="2" type="ORF">DOO78_25470</name>
</gene>
<dbReference type="EMBL" id="QLIX01000042">
    <property type="protein sequence ID" value="RAI54665.1"/>
    <property type="molecule type" value="Genomic_DNA"/>
</dbReference>
<organism evidence="2 3">
    <name type="scientific">Roseicella frigidaeris</name>
    <dbReference type="NCBI Taxonomy" id="2230885"/>
    <lineage>
        <taxon>Bacteria</taxon>
        <taxon>Pseudomonadati</taxon>
        <taxon>Pseudomonadota</taxon>
        <taxon>Alphaproteobacteria</taxon>
        <taxon>Acetobacterales</taxon>
        <taxon>Roseomonadaceae</taxon>
        <taxon>Roseicella</taxon>
    </lineage>
</organism>
<accession>A0A327LXL2</accession>
<name>A0A327LXL2_9PROT</name>
<evidence type="ECO:0000256" key="1">
    <source>
        <dbReference type="SAM" id="SignalP"/>
    </source>
</evidence>
<feature type="chain" id="PRO_5016320086" evidence="1">
    <location>
        <begin position="25"/>
        <end position="177"/>
    </location>
</feature>
<evidence type="ECO:0000313" key="3">
    <source>
        <dbReference type="Proteomes" id="UP000249065"/>
    </source>
</evidence>